<feature type="coiled-coil region" evidence="1">
    <location>
        <begin position="42"/>
        <end position="69"/>
    </location>
</feature>
<accession>A0A286UST9</accession>
<evidence type="ECO:0000256" key="1">
    <source>
        <dbReference type="SAM" id="Coils"/>
    </source>
</evidence>
<proteinExistence type="predicted"/>
<comment type="caution">
    <text evidence="2">The sequence shown here is derived from an EMBL/GenBank/DDBJ whole genome shotgun (WGS) entry which is preliminary data.</text>
</comment>
<keyword evidence="3" id="KW-1185">Reference proteome</keyword>
<evidence type="ECO:0000313" key="2">
    <source>
        <dbReference type="EMBL" id="PAV22629.1"/>
    </source>
</evidence>
<dbReference type="AlphaFoldDB" id="A0A286UST9"/>
<dbReference type="OrthoDB" id="2595043at2759"/>
<organism evidence="2 3">
    <name type="scientific">Pyrrhoderma noxium</name>
    <dbReference type="NCBI Taxonomy" id="2282107"/>
    <lineage>
        <taxon>Eukaryota</taxon>
        <taxon>Fungi</taxon>
        <taxon>Dikarya</taxon>
        <taxon>Basidiomycota</taxon>
        <taxon>Agaricomycotina</taxon>
        <taxon>Agaricomycetes</taxon>
        <taxon>Hymenochaetales</taxon>
        <taxon>Hymenochaetaceae</taxon>
        <taxon>Pyrrhoderma</taxon>
    </lineage>
</organism>
<protein>
    <submittedName>
        <fullName evidence="2">Uncharacterized protein</fullName>
    </submittedName>
</protein>
<dbReference type="EMBL" id="NBII01000002">
    <property type="protein sequence ID" value="PAV22629.1"/>
    <property type="molecule type" value="Genomic_DNA"/>
</dbReference>
<name>A0A286UST9_9AGAM</name>
<reference evidence="2 3" key="1">
    <citation type="journal article" date="2017" name="Mol. Ecol.">
        <title>Comparative and population genomic landscape of Phellinus noxius: A hypervariable fungus causing root rot in trees.</title>
        <authorList>
            <person name="Chung C.L."/>
            <person name="Lee T.J."/>
            <person name="Akiba M."/>
            <person name="Lee H.H."/>
            <person name="Kuo T.H."/>
            <person name="Liu D."/>
            <person name="Ke H.M."/>
            <person name="Yokoi T."/>
            <person name="Roa M.B."/>
            <person name="Lu M.J."/>
            <person name="Chang Y.Y."/>
            <person name="Ann P.J."/>
            <person name="Tsai J.N."/>
            <person name="Chen C.Y."/>
            <person name="Tzean S.S."/>
            <person name="Ota Y."/>
            <person name="Hattori T."/>
            <person name="Sahashi N."/>
            <person name="Liou R.F."/>
            <person name="Kikuchi T."/>
            <person name="Tsai I.J."/>
        </authorList>
    </citation>
    <scope>NUCLEOTIDE SEQUENCE [LARGE SCALE GENOMIC DNA]</scope>
    <source>
        <strain evidence="2 3">FFPRI411160</strain>
    </source>
</reference>
<dbReference type="InParanoid" id="A0A286UST9"/>
<sequence length="126" mass="13617">MSKNINGGKLDIPSETDLAALAALLKQAEEGELADENADTNLHELLERLDSANSVAQDMEDKLDLLLAQLDGMVKGLESTQQPLGEGVTNSSFEEIENTAGKLNPLERSSILENRPAILRSTNNIM</sequence>
<keyword evidence="1" id="KW-0175">Coiled coil</keyword>
<evidence type="ECO:0000313" key="3">
    <source>
        <dbReference type="Proteomes" id="UP000217199"/>
    </source>
</evidence>
<gene>
    <name evidence="2" type="ORF">PNOK_0258600</name>
</gene>
<dbReference type="Proteomes" id="UP000217199">
    <property type="component" value="Unassembled WGS sequence"/>
</dbReference>